<dbReference type="Pfam" id="PF00005">
    <property type="entry name" value="ABC_tran"/>
    <property type="match status" value="1"/>
</dbReference>
<keyword evidence="4" id="KW-0547">Nucleotide-binding</keyword>
<evidence type="ECO:0000256" key="4">
    <source>
        <dbReference type="ARBA" id="ARBA00022741"/>
    </source>
</evidence>
<keyword evidence="5 8" id="KW-0067">ATP-binding</keyword>
<dbReference type="InterPro" id="IPR003593">
    <property type="entry name" value="AAA+_ATPase"/>
</dbReference>
<dbReference type="GO" id="GO:0005524">
    <property type="term" value="F:ATP binding"/>
    <property type="evidence" value="ECO:0007669"/>
    <property type="project" value="UniProtKB-KW"/>
</dbReference>
<dbReference type="CDD" id="cd03262">
    <property type="entry name" value="ABC_HisP_GlnQ"/>
    <property type="match status" value="1"/>
</dbReference>
<dbReference type="SMART" id="SM00382">
    <property type="entry name" value="AAA"/>
    <property type="match status" value="1"/>
</dbReference>
<evidence type="ECO:0000256" key="2">
    <source>
        <dbReference type="ARBA" id="ARBA00005417"/>
    </source>
</evidence>
<dbReference type="SUPFAM" id="SSF52540">
    <property type="entry name" value="P-loop containing nucleoside triphosphate hydrolases"/>
    <property type="match status" value="1"/>
</dbReference>
<dbReference type="FunFam" id="3.40.50.300:FF:000020">
    <property type="entry name" value="Amino acid ABC transporter ATP-binding component"/>
    <property type="match status" value="1"/>
</dbReference>
<keyword evidence="9" id="KW-1185">Reference proteome</keyword>
<dbReference type="GO" id="GO:0015424">
    <property type="term" value="F:ABC-type amino acid transporter activity"/>
    <property type="evidence" value="ECO:0007669"/>
    <property type="project" value="InterPro"/>
</dbReference>
<sequence>MNSKSSDNKIIVQFLSVNKWYGDYHALNNIDLNITKGERIVVCGPSGSGKSTLIRCVNGLEKYQEGRLVVNGTDLGVTRTGDDKVRCETGMVFQSFNLFPHLTALENCMLAPQSVLKLSKTEAHESAVKHLTKVGMDHKIDQYPSQLSGGQQQRVAIARALCMSPQVLLLDEPTSALDPEMVKEVLDVILSLAESGITMMCVTHEMDFARKAADRVIFMDQGQIIEISTPNVFFTNPQSERARQFIGQISH</sequence>
<evidence type="ECO:0000313" key="8">
    <source>
        <dbReference type="EMBL" id="PWC11102.1"/>
    </source>
</evidence>
<comment type="caution">
    <text evidence="8">The sequence shown here is derived from an EMBL/GenBank/DDBJ whole genome shotgun (WGS) entry which is preliminary data.</text>
</comment>
<gene>
    <name evidence="8" type="primary">glnQ</name>
    <name evidence="8" type="ORF">B4923_14495</name>
</gene>
<dbReference type="GO" id="GO:0005886">
    <property type="term" value="C:plasma membrane"/>
    <property type="evidence" value="ECO:0007669"/>
    <property type="project" value="UniProtKB-SubCell"/>
</dbReference>
<keyword evidence="6" id="KW-0029">Amino-acid transport</keyword>
<accession>A0A2U1TP10</accession>
<evidence type="ECO:0000313" key="9">
    <source>
        <dbReference type="Proteomes" id="UP000245138"/>
    </source>
</evidence>
<evidence type="ECO:0000256" key="1">
    <source>
        <dbReference type="ARBA" id="ARBA00004417"/>
    </source>
</evidence>
<comment type="similarity">
    <text evidence="2">Belongs to the ABC transporter superfamily.</text>
</comment>
<dbReference type="InterPro" id="IPR030679">
    <property type="entry name" value="ABC_ATPase_HisP-typ"/>
</dbReference>
<evidence type="ECO:0000256" key="3">
    <source>
        <dbReference type="ARBA" id="ARBA00022448"/>
    </source>
</evidence>
<reference evidence="8 9" key="1">
    <citation type="submission" date="2018-04" db="EMBL/GenBank/DDBJ databases">
        <title>Brenneria corticis sp.nov.</title>
        <authorList>
            <person name="Li Y."/>
        </authorList>
    </citation>
    <scope>NUCLEOTIDE SEQUENCE [LARGE SCALE GENOMIC DNA]</scope>
    <source>
        <strain evidence="8 9">LMG 27715</strain>
    </source>
</reference>
<dbReference type="InterPro" id="IPR003439">
    <property type="entry name" value="ABC_transporter-like_ATP-bd"/>
</dbReference>
<dbReference type="PROSITE" id="PS00211">
    <property type="entry name" value="ABC_TRANSPORTER_1"/>
    <property type="match status" value="1"/>
</dbReference>
<feature type="domain" description="ABC transporter" evidence="7">
    <location>
        <begin position="12"/>
        <end position="246"/>
    </location>
</feature>
<dbReference type="PROSITE" id="PS50893">
    <property type="entry name" value="ABC_TRANSPORTER_2"/>
    <property type="match status" value="1"/>
</dbReference>
<dbReference type="InterPro" id="IPR050086">
    <property type="entry name" value="MetN_ABC_transporter-like"/>
</dbReference>
<evidence type="ECO:0000256" key="5">
    <source>
        <dbReference type="ARBA" id="ARBA00022840"/>
    </source>
</evidence>
<proteinExistence type="inferred from homology"/>
<keyword evidence="3" id="KW-0813">Transport</keyword>
<protein>
    <submittedName>
        <fullName evidence="8">Glutamine ABC transporter ATP-binding protein</fullName>
    </submittedName>
</protein>
<name>A0A2U1TP10_9GAMM</name>
<dbReference type="Proteomes" id="UP000245138">
    <property type="component" value="Unassembled WGS sequence"/>
</dbReference>
<organism evidence="8 9">
    <name type="scientific">Brenneria roseae subsp. americana</name>
    <dbReference type="NCBI Taxonomy" id="1508507"/>
    <lineage>
        <taxon>Bacteria</taxon>
        <taxon>Pseudomonadati</taxon>
        <taxon>Pseudomonadota</taxon>
        <taxon>Gammaproteobacteria</taxon>
        <taxon>Enterobacterales</taxon>
        <taxon>Pectobacteriaceae</taxon>
        <taxon>Brenneria</taxon>
    </lineage>
</organism>
<dbReference type="AlphaFoldDB" id="A0A2U1TP10"/>
<dbReference type="RefSeq" id="WP_109055074.1">
    <property type="nucleotide sequence ID" value="NZ_QDKJ01000011.1"/>
</dbReference>
<dbReference type="Gene3D" id="3.40.50.300">
    <property type="entry name" value="P-loop containing nucleotide triphosphate hydrolases"/>
    <property type="match status" value="1"/>
</dbReference>
<dbReference type="InterPro" id="IPR017871">
    <property type="entry name" value="ABC_transporter-like_CS"/>
</dbReference>
<evidence type="ECO:0000256" key="6">
    <source>
        <dbReference type="ARBA" id="ARBA00022970"/>
    </source>
</evidence>
<dbReference type="PANTHER" id="PTHR43166">
    <property type="entry name" value="AMINO ACID IMPORT ATP-BINDING PROTEIN"/>
    <property type="match status" value="1"/>
</dbReference>
<comment type="subcellular location">
    <subcellularLocation>
        <location evidence="1">Cell inner membrane</location>
        <topology evidence="1">Peripheral membrane protein</topology>
    </subcellularLocation>
</comment>
<evidence type="ECO:0000259" key="7">
    <source>
        <dbReference type="PROSITE" id="PS50893"/>
    </source>
</evidence>
<dbReference type="PANTHER" id="PTHR43166:SF4">
    <property type="entry name" value="PHOSPHONATES IMPORT ATP-BINDING PROTEIN PHNC"/>
    <property type="match status" value="1"/>
</dbReference>
<dbReference type="GO" id="GO:0016887">
    <property type="term" value="F:ATP hydrolysis activity"/>
    <property type="evidence" value="ECO:0007669"/>
    <property type="project" value="InterPro"/>
</dbReference>
<dbReference type="PIRSF" id="PIRSF039085">
    <property type="entry name" value="ABC_ATPase_HisP"/>
    <property type="match status" value="1"/>
</dbReference>
<dbReference type="InterPro" id="IPR027417">
    <property type="entry name" value="P-loop_NTPase"/>
</dbReference>
<dbReference type="EMBL" id="QDKJ01000011">
    <property type="protein sequence ID" value="PWC11102.1"/>
    <property type="molecule type" value="Genomic_DNA"/>
</dbReference>